<dbReference type="RefSeq" id="WP_132317024.1">
    <property type="nucleotide sequence ID" value="NZ_SMKR01000016.1"/>
</dbReference>
<evidence type="ECO:0000313" key="3">
    <source>
        <dbReference type="EMBL" id="TDD28930.1"/>
    </source>
</evidence>
<keyword evidence="2" id="KW-1133">Transmembrane helix</keyword>
<comment type="caution">
    <text evidence="3">The sequence shown here is derived from an EMBL/GenBank/DDBJ whole genome shotgun (WGS) entry which is preliminary data.</text>
</comment>
<organism evidence="3 4">
    <name type="scientific">Kribbella turkmenica</name>
    <dbReference type="NCBI Taxonomy" id="2530375"/>
    <lineage>
        <taxon>Bacteria</taxon>
        <taxon>Bacillati</taxon>
        <taxon>Actinomycetota</taxon>
        <taxon>Actinomycetes</taxon>
        <taxon>Propionibacteriales</taxon>
        <taxon>Kribbellaceae</taxon>
        <taxon>Kribbella</taxon>
    </lineage>
</organism>
<evidence type="ECO:0000313" key="4">
    <source>
        <dbReference type="Proteomes" id="UP000295172"/>
    </source>
</evidence>
<name>A0A4R4XE33_9ACTN</name>
<evidence type="ECO:0000256" key="2">
    <source>
        <dbReference type="SAM" id="Phobius"/>
    </source>
</evidence>
<keyword evidence="4" id="KW-1185">Reference proteome</keyword>
<feature type="transmembrane region" description="Helical" evidence="2">
    <location>
        <begin position="30"/>
        <end position="52"/>
    </location>
</feature>
<keyword evidence="2" id="KW-0812">Transmembrane</keyword>
<sequence>MAGSHRAPRGGSRAAAREARRQKARKRNQTIAAGVAVVVLVGGGGVAALNAFGGDDASGPDFGATDDKSSDSNLLADANVLLDAATARPLGATGAWAVTKTADGSSAPERSFVCQSQRFADPAGQRTWVRTFQNSATKETAVQYVEVSNDKAAAGKAYTSIIGWLSGCSTPQTRLAASYVTTGVGERGVIAVFGQPAGAKTKYRTVAVAVAGKATMVLEHDTVAAAAPKPTPVLAAATAGLKKICAQSGGCGTGAPVAKPGLLPTTEAPGFMAPVDLPVLAGIDKPWVSSGGTKIGAGTGCERIDLKKAKPTKLTTLTYVTPEAKVPTEFGLDDTVVKFATPAAAKAFAEQIRKNVDGCEKNVSNAQVKSTGTVSVGSVRGESWRASYDTGGGKIFTYRIGIASIGNQAVYVLFPVLKGLDISDTAFNETLVRAAERSTLYK</sequence>
<dbReference type="Proteomes" id="UP000295172">
    <property type="component" value="Unassembled WGS sequence"/>
</dbReference>
<feature type="compositionally biased region" description="Low complexity" evidence="1">
    <location>
        <begin position="1"/>
        <end position="14"/>
    </location>
</feature>
<feature type="region of interest" description="Disordered" evidence="1">
    <location>
        <begin position="1"/>
        <end position="27"/>
    </location>
</feature>
<proteinExistence type="predicted"/>
<dbReference type="EMBL" id="SMKR01000016">
    <property type="protein sequence ID" value="TDD28930.1"/>
    <property type="molecule type" value="Genomic_DNA"/>
</dbReference>
<accession>A0A4R4XE33</accession>
<evidence type="ECO:0000256" key="1">
    <source>
        <dbReference type="SAM" id="MobiDB-lite"/>
    </source>
</evidence>
<dbReference type="AlphaFoldDB" id="A0A4R4XE33"/>
<dbReference type="OrthoDB" id="3765654at2"/>
<keyword evidence="2" id="KW-0472">Membrane</keyword>
<gene>
    <name evidence="3" type="ORF">E1218_05830</name>
</gene>
<protein>
    <submittedName>
        <fullName evidence="3">Uncharacterized protein</fullName>
    </submittedName>
</protein>
<reference evidence="3 4" key="1">
    <citation type="submission" date="2019-02" db="EMBL/GenBank/DDBJ databases">
        <title>Draft genome sequences of novel Actinobacteria.</title>
        <authorList>
            <person name="Sahin N."/>
            <person name="Ay H."/>
            <person name="Saygin H."/>
        </authorList>
    </citation>
    <scope>NUCLEOTIDE SEQUENCE [LARGE SCALE GENOMIC DNA]</scope>
    <source>
        <strain evidence="3 4">16K104</strain>
    </source>
</reference>